<dbReference type="Pfam" id="PF06978">
    <property type="entry name" value="POP1_N"/>
    <property type="match status" value="1"/>
</dbReference>
<name>A0A9N9J9X1_9GLOM</name>
<dbReference type="Proteomes" id="UP000789570">
    <property type="component" value="Unassembled WGS sequence"/>
</dbReference>
<organism evidence="3 4">
    <name type="scientific">Funneliformis caledonium</name>
    <dbReference type="NCBI Taxonomy" id="1117310"/>
    <lineage>
        <taxon>Eukaryota</taxon>
        <taxon>Fungi</taxon>
        <taxon>Fungi incertae sedis</taxon>
        <taxon>Mucoromycota</taxon>
        <taxon>Glomeromycotina</taxon>
        <taxon>Glomeromycetes</taxon>
        <taxon>Glomerales</taxon>
        <taxon>Glomeraceae</taxon>
        <taxon>Funneliformis</taxon>
    </lineage>
</organism>
<feature type="non-terminal residue" evidence="3">
    <location>
        <position position="93"/>
    </location>
</feature>
<dbReference type="OrthoDB" id="2443623at2759"/>
<feature type="non-terminal residue" evidence="3">
    <location>
        <position position="1"/>
    </location>
</feature>
<dbReference type="InterPro" id="IPR039182">
    <property type="entry name" value="Pop1"/>
</dbReference>
<evidence type="ECO:0000256" key="1">
    <source>
        <dbReference type="SAM" id="MobiDB-lite"/>
    </source>
</evidence>
<proteinExistence type="predicted"/>
<accession>A0A9N9J9X1</accession>
<reference evidence="3" key="1">
    <citation type="submission" date="2021-06" db="EMBL/GenBank/DDBJ databases">
        <authorList>
            <person name="Kallberg Y."/>
            <person name="Tangrot J."/>
            <person name="Rosling A."/>
        </authorList>
    </citation>
    <scope>NUCLEOTIDE SEQUENCE</scope>
    <source>
        <strain evidence="3">UK204</strain>
    </source>
</reference>
<feature type="compositionally biased region" description="Basic residues" evidence="1">
    <location>
        <begin position="68"/>
        <end position="93"/>
    </location>
</feature>
<evidence type="ECO:0000313" key="3">
    <source>
        <dbReference type="EMBL" id="CAG8771488.1"/>
    </source>
</evidence>
<evidence type="ECO:0000259" key="2">
    <source>
        <dbReference type="Pfam" id="PF06978"/>
    </source>
</evidence>
<dbReference type="GO" id="GO:0000172">
    <property type="term" value="C:ribonuclease MRP complex"/>
    <property type="evidence" value="ECO:0007669"/>
    <property type="project" value="InterPro"/>
</dbReference>
<dbReference type="PANTHER" id="PTHR22731">
    <property type="entry name" value="RIBONUCLEASES P/MRP PROTEIN SUBUNIT POP1"/>
    <property type="match status" value="1"/>
</dbReference>
<keyword evidence="4" id="KW-1185">Reference proteome</keyword>
<dbReference type="GO" id="GO:0005655">
    <property type="term" value="C:nucleolar ribonuclease P complex"/>
    <property type="evidence" value="ECO:0007669"/>
    <property type="project" value="InterPro"/>
</dbReference>
<dbReference type="InterPro" id="IPR009723">
    <property type="entry name" value="Pop1_N"/>
</dbReference>
<dbReference type="EMBL" id="CAJVPQ010027610">
    <property type="protein sequence ID" value="CAG8771488.1"/>
    <property type="molecule type" value="Genomic_DNA"/>
</dbReference>
<dbReference type="AlphaFoldDB" id="A0A9N9J9X1"/>
<feature type="region of interest" description="Disordered" evidence="1">
    <location>
        <begin position="54"/>
        <end position="93"/>
    </location>
</feature>
<sequence length="93" mass="10532">KANAQRTIETHSFTTENAGSSKITNYTPRTIDVVDFAEARAFEINAMNDALERANQAKNSRASQSLPRHLRRRAASHNVKRLPVRLRKKATEE</sequence>
<feature type="region of interest" description="Disordered" evidence="1">
    <location>
        <begin position="1"/>
        <end position="23"/>
    </location>
</feature>
<comment type="caution">
    <text evidence="3">The sequence shown here is derived from an EMBL/GenBank/DDBJ whole genome shotgun (WGS) entry which is preliminary data.</text>
</comment>
<gene>
    <name evidence="3" type="ORF">FCALED_LOCUS17562</name>
</gene>
<evidence type="ECO:0000313" key="4">
    <source>
        <dbReference type="Proteomes" id="UP000789570"/>
    </source>
</evidence>
<dbReference type="GO" id="GO:0001682">
    <property type="term" value="P:tRNA 5'-leader removal"/>
    <property type="evidence" value="ECO:0007669"/>
    <property type="project" value="InterPro"/>
</dbReference>
<feature type="domain" description="Pop1 N-terminal" evidence="2">
    <location>
        <begin position="36"/>
        <end position="93"/>
    </location>
</feature>
<protein>
    <submittedName>
        <fullName evidence="3">1450_t:CDS:1</fullName>
    </submittedName>
</protein>
<feature type="compositionally biased region" description="Polar residues" evidence="1">
    <location>
        <begin position="56"/>
        <end position="66"/>
    </location>
</feature>
<dbReference type="PANTHER" id="PTHR22731:SF3">
    <property type="entry name" value="RIBONUCLEASES P_MRP PROTEIN SUBUNIT POP1"/>
    <property type="match status" value="1"/>
</dbReference>